<name>A0A438BXD7_VITVI</name>
<dbReference type="EMBL" id="QGNW01002597">
    <property type="protein sequence ID" value="RVW15685.1"/>
    <property type="molecule type" value="Genomic_DNA"/>
</dbReference>
<dbReference type="Proteomes" id="UP000288805">
    <property type="component" value="Unassembled WGS sequence"/>
</dbReference>
<organism evidence="1 2">
    <name type="scientific">Vitis vinifera</name>
    <name type="common">Grape</name>
    <dbReference type="NCBI Taxonomy" id="29760"/>
    <lineage>
        <taxon>Eukaryota</taxon>
        <taxon>Viridiplantae</taxon>
        <taxon>Streptophyta</taxon>
        <taxon>Embryophyta</taxon>
        <taxon>Tracheophyta</taxon>
        <taxon>Spermatophyta</taxon>
        <taxon>Magnoliopsida</taxon>
        <taxon>eudicotyledons</taxon>
        <taxon>Gunneridae</taxon>
        <taxon>Pentapetalae</taxon>
        <taxon>rosids</taxon>
        <taxon>Vitales</taxon>
        <taxon>Vitaceae</taxon>
        <taxon>Viteae</taxon>
        <taxon>Vitis</taxon>
    </lineage>
</organism>
<evidence type="ECO:0008006" key="3">
    <source>
        <dbReference type="Google" id="ProtNLM"/>
    </source>
</evidence>
<reference evidence="1 2" key="1">
    <citation type="journal article" date="2018" name="PLoS Genet.">
        <title>Population sequencing reveals clonal diversity and ancestral inbreeding in the grapevine cultivar Chardonnay.</title>
        <authorList>
            <person name="Roach M.J."/>
            <person name="Johnson D.L."/>
            <person name="Bohlmann J."/>
            <person name="van Vuuren H.J."/>
            <person name="Jones S.J."/>
            <person name="Pretorius I.S."/>
            <person name="Schmidt S.A."/>
            <person name="Borneman A.R."/>
        </authorList>
    </citation>
    <scope>NUCLEOTIDE SEQUENCE [LARGE SCALE GENOMIC DNA]</scope>
    <source>
        <strain evidence="2">cv. Chardonnay</strain>
        <tissue evidence="1">Leaf</tissue>
    </source>
</reference>
<comment type="caution">
    <text evidence="1">The sequence shown here is derived from an EMBL/GenBank/DDBJ whole genome shotgun (WGS) entry which is preliminary data.</text>
</comment>
<dbReference type="AlphaFoldDB" id="A0A438BXD7"/>
<evidence type="ECO:0000313" key="1">
    <source>
        <dbReference type="EMBL" id="RVW15685.1"/>
    </source>
</evidence>
<protein>
    <recommendedName>
        <fullName evidence="3">Reverse transcriptase Ty1/copia-type domain-containing protein</fullName>
    </recommendedName>
</protein>
<sequence length="123" mass="13879">MLEDKPIVVAKETTLFFPMLKDEPTTAAALSEPSLAATPKNTPNVHVSSPIKLLIRATILESEPEIATERVLFQILVRKLIFQDALNDPKWKEAILKKMRALKKNQTWEVVNLPKGKMIVGYK</sequence>
<proteinExistence type="predicted"/>
<evidence type="ECO:0000313" key="2">
    <source>
        <dbReference type="Proteomes" id="UP000288805"/>
    </source>
</evidence>
<gene>
    <name evidence="1" type="ORF">CK203_075373</name>
</gene>
<accession>A0A438BXD7</accession>